<accession>A0A2S0VPI7</accession>
<evidence type="ECO:0008006" key="4">
    <source>
        <dbReference type="Google" id="ProtNLM"/>
    </source>
</evidence>
<feature type="transmembrane region" description="Helical" evidence="1">
    <location>
        <begin position="154"/>
        <end position="175"/>
    </location>
</feature>
<dbReference type="Proteomes" id="UP000244441">
    <property type="component" value="Chromosome"/>
</dbReference>
<gene>
    <name evidence="2" type="ORF">C2869_06455</name>
</gene>
<keyword evidence="3" id="KW-1185">Reference proteome</keyword>
<dbReference type="OrthoDB" id="5333961at2"/>
<dbReference type="KEGG" id="cate:C2869_06455"/>
<evidence type="ECO:0000313" key="2">
    <source>
        <dbReference type="EMBL" id="AWB66103.1"/>
    </source>
</evidence>
<feature type="transmembrane region" description="Helical" evidence="1">
    <location>
        <begin position="187"/>
        <end position="207"/>
    </location>
</feature>
<dbReference type="EMBL" id="CP026604">
    <property type="protein sequence ID" value="AWB66103.1"/>
    <property type="molecule type" value="Genomic_DNA"/>
</dbReference>
<sequence length="208" mass="22502">MMDMQTLSALALGLFVGVFHAFDADHVMAMSSYANQTQKRLMVLKYASKWGLGHGGILLLLALTLVLVGYQLPNWFVHSAELAVGLLLIYLGARLFILFKRKRLVGYQDSSADKQTKKADHVPLFIGMLHGVAGSAPMLALLPSMLDTQFLQHIGLFSVGCLVGMFCFGLGFSQIQAKLNLHAKASQGFTLGLGSLSIGLGGYWLILG</sequence>
<proteinExistence type="predicted"/>
<keyword evidence="1" id="KW-0812">Transmembrane</keyword>
<feature type="transmembrane region" description="Helical" evidence="1">
    <location>
        <begin position="82"/>
        <end position="101"/>
    </location>
</feature>
<reference evidence="2 3" key="1">
    <citation type="submission" date="2018-01" db="EMBL/GenBank/DDBJ databases">
        <title>Genome sequence of a Cantenovulum-like bacteria.</title>
        <authorList>
            <person name="Tan W.R."/>
            <person name="Lau N.-S."/>
            <person name="Go F."/>
            <person name="Amirul A.-A.A."/>
        </authorList>
    </citation>
    <scope>NUCLEOTIDE SEQUENCE [LARGE SCALE GENOMIC DNA]</scope>
    <source>
        <strain evidence="2 3">CCB-QB4</strain>
    </source>
</reference>
<name>A0A2S0VPI7_9ALTE</name>
<keyword evidence="1" id="KW-0472">Membrane</keyword>
<protein>
    <recommendedName>
        <fullName evidence="4">Urease accessory protein</fullName>
    </recommendedName>
</protein>
<evidence type="ECO:0000256" key="1">
    <source>
        <dbReference type="SAM" id="Phobius"/>
    </source>
</evidence>
<dbReference type="AlphaFoldDB" id="A0A2S0VPI7"/>
<dbReference type="RefSeq" id="WP_108602174.1">
    <property type="nucleotide sequence ID" value="NZ_CP026604.1"/>
</dbReference>
<keyword evidence="1" id="KW-1133">Transmembrane helix</keyword>
<feature type="transmembrane region" description="Helical" evidence="1">
    <location>
        <begin position="121"/>
        <end position="142"/>
    </location>
</feature>
<organism evidence="2 3">
    <name type="scientific">Saccharobesus litoralis</name>
    <dbReference type="NCBI Taxonomy" id="2172099"/>
    <lineage>
        <taxon>Bacteria</taxon>
        <taxon>Pseudomonadati</taxon>
        <taxon>Pseudomonadota</taxon>
        <taxon>Gammaproteobacteria</taxon>
        <taxon>Alteromonadales</taxon>
        <taxon>Alteromonadaceae</taxon>
        <taxon>Saccharobesus</taxon>
    </lineage>
</organism>
<evidence type="ECO:0000313" key="3">
    <source>
        <dbReference type="Proteomes" id="UP000244441"/>
    </source>
</evidence>
<feature type="transmembrane region" description="Helical" evidence="1">
    <location>
        <begin position="50"/>
        <end position="70"/>
    </location>
</feature>